<feature type="compositionally biased region" description="Basic and acidic residues" evidence="1">
    <location>
        <begin position="167"/>
        <end position="186"/>
    </location>
</feature>
<dbReference type="EMBL" id="HBEA01003395">
    <property type="protein sequence ID" value="CAD8253059.1"/>
    <property type="molecule type" value="Transcribed_RNA"/>
</dbReference>
<reference evidence="2" key="1">
    <citation type="submission" date="2021-01" db="EMBL/GenBank/DDBJ databases">
        <authorList>
            <person name="Corre E."/>
            <person name="Pelletier E."/>
            <person name="Niang G."/>
            <person name="Scheremetjew M."/>
            <person name="Finn R."/>
            <person name="Kale V."/>
            <person name="Holt S."/>
            <person name="Cochrane G."/>
            <person name="Meng A."/>
            <person name="Brown T."/>
            <person name="Cohen L."/>
        </authorList>
    </citation>
    <scope>NUCLEOTIDE SEQUENCE</scope>
    <source>
        <strain evidence="2">CCMP2078</strain>
    </source>
</reference>
<sequence length="247" mass="27392">MDRDDASSDGEEKASNASFDPRERRDSEEMDGGVLDGKPQPEDMEQDRLDFSSLRPMVRVGLQNLFDTGKIAEGQLFQDNVDGLGVLDDATALGLLTVLQSVPSEDFQSIGSPDVFLRVVLHIARSLQTLGGDRDSKSESGEGKRHLHASSKQQSKRSRLSPYASDGKSRRGQDHDRTNGNDRGDDPMLSSLPVAIQDKLRSMFQDGILSRIEFDSRCYHELMVSFRARGWCVCVSFRSSMRCNAAC</sequence>
<organism evidence="2">
    <name type="scientific">Pinguiococcus pyrenoidosus</name>
    <dbReference type="NCBI Taxonomy" id="172671"/>
    <lineage>
        <taxon>Eukaryota</taxon>
        <taxon>Sar</taxon>
        <taxon>Stramenopiles</taxon>
        <taxon>Ochrophyta</taxon>
        <taxon>Pinguiophyceae</taxon>
        <taxon>Pinguiochrysidales</taxon>
        <taxon>Pinguiochrysidaceae</taxon>
        <taxon>Pinguiococcus</taxon>
    </lineage>
</organism>
<feature type="compositionally biased region" description="Basic and acidic residues" evidence="1">
    <location>
        <begin position="132"/>
        <end position="144"/>
    </location>
</feature>
<evidence type="ECO:0000256" key="1">
    <source>
        <dbReference type="SAM" id="MobiDB-lite"/>
    </source>
</evidence>
<feature type="region of interest" description="Disordered" evidence="1">
    <location>
        <begin position="130"/>
        <end position="190"/>
    </location>
</feature>
<feature type="compositionally biased region" description="Basic residues" evidence="1">
    <location>
        <begin position="145"/>
        <end position="159"/>
    </location>
</feature>
<dbReference type="AlphaFoldDB" id="A0A7R9U369"/>
<proteinExistence type="predicted"/>
<protein>
    <submittedName>
        <fullName evidence="2">Uncharacterized protein</fullName>
    </submittedName>
</protein>
<evidence type="ECO:0000313" key="2">
    <source>
        <dbReference type="EMBL" id="CAD8253059.1"/>
    </source>
</evidence>
<feature type="region of interest" description="Disordered" evidence="1">
    <location>
        <begin position="1"/>
        <end position="45"/>
    </location>
</feature>
<feature type="compositionally biased region" description="Basic and acidic residues" evidence="1">
    <location>
        <begin position="1"/>
        <end position="27"/>
    </location>
</feature>
<gene>
    <name evidence="2" type="ORF">PPYR1160_LOCUS2551</name>
</gene>
<accession>A0A7R9U369</accession>
<name>A0A7R9U369_9STRA</name>